<keyword evidence="9" id="KW-1185">Reference proteome</keyword>
<evidence type="ECO:0000256" key="3">
    <source>
        <dbReference type="ARBA" id="ARBA00023015"/>
    </source>
</evidence>
<dbReference type="RefSeq" id="WP_136379720.1">
    <property type="nucleotide sequence ID" value="NZ_SLUB01000017.1"/>
</dbReference>
<dbReference type="SUPFAM" id="SSF55804">
    <property type="entry name" value="Phoshotransferase/anion transport protein"/>
    <property type="match status" value="1"/>
</dbReference>
<dbReference type="InterPro" id="IPR036095">
    <property type="entry name" value="PTS_EIIB-like_sf"/>
</dbReference>
<feature type="domain" description="PRD" evidence="7">
    <location>
        <begin position="207"/>
        <end position="312"/>
    </location>
</feature>
<dbReference type="Gene3D" id="1.10.10.10">
    <property type="entry name" value="Winged helix-like DNA-binding domain superfamily/Winged helix DNA-binding domain"/>
    <property type="match status" value="1"/>
</dbReference>
<dbReference type="Gene3D" id="3.40.930.10">
    <property type="entry name" value="Mannitol-specific EII, Chain A"/>
    <property type="match status" value="1"/>
</dbReference>
<keyword evidence="1" id="KW-0808">Transferase</keyword>
<evidence type="ECO:0000256" key="1">
    <source>
        <dbReference type="ARBA" id="ARBA00022679"/>
    </source>
</evidence>
<dbReference type="AlphaFoldDB" id="A0A4V3V7S4"/>
<dbReference type="InterPro" id="IPR050661">
    <property type="entry name" value="BglG_antiterminators"/>
</dbReference>
<dbReference type="InterPro" id="IPR011608">
    <property type="entry name" value="PRD"/>
</dbReference>
<evidence type="ECO:0000313" key="8">
    <source>
        <dbReference type="EMBL" id="THE12443.1"/>
    </source>
</evidence>
<evidence type="ECO:0000259" key="7">
    <source>
        <dbReference type="PROSITE" id="PS51372"/>
    </source>
</evidence>
<reference evidence="8 9" key="1">
    <citation type="journal article" date="2019" name="Indoor Air">
        <title>Impacts of indoor surface finishes on bacterial viability.</title>
        <authorList>
            <person name="Hu J."/>
            <person name="Maamar S.B."/>
            <person name="Glawe A.J."/>
            <person name="Gottel N."/>
            <person name="Gilbert J.A."/>
            <person name="Hartmann E.M."/>
        </authorList>
    </citation>
    <scope>NUCLEOTIDE SEQUENCE [LARGE SCALE GENOMIC DNA]</scope>
    <source>
        <strain evidence="8 9">AF060A6</strain>
    </source>
</reference>
<proteinExistence type="predicted"/>
<feature type="domain" description="PTS EIIB type-2" evidence="6">
    <location>
        <begin position="431"/>
        <end position="523"/>
    </location>
</feature>
<dbReference type="GO" id="GO:0009401">
    <property type="term" value="P:phosphoenolpyruvate-dependent sugar phosphotransferase system"/>
    <property type="evidence" value="ECO:0007669"/>
    <property type="project" value="InterPro"/>
</dbReference>
<dbReference type="EMBL" id="SLUB01000017">
    <property type="protein sequence ID" value="THE12443.1"/>
    <property type="molecule type" value="Genomic_DNA"/>
</dbReference>
<name>A0A4V3V7S4_9BACI</name>
<evidence type="ECO:0000256" key="2">
    <source>
        <dbReference type="ARBA" id="ARBA00022737"/>
    </source>
</evidence>
<dbReference type="Proteomes" id="UP000306477">
    <property type="component" value="Unassembled WGS sequence"/>
</dbReference>
<dbReference type="PANTHER" id="PTHR30185">
    <property type="entry name" value="CRYPTIC BETA-GLUCOSIDE BGL OPERON ANTITERMINATOR"/>
    <property type="match status" value="1"/>
</dbReference>
<keyword evidence="3" id="KW-0805">Transcription regulation</keyword>
<dbReference type="Gene3D" id="1.10.1790.10">
    <property type="entry name" value="PRD domain"/>
    <property type="match status" value="2"/>
</dbReference>
<dbReference type="InterPro" id="IPR036390">
    <property type="entry name" value="WH_DNA-bd_sf"/>
</dbReference>
<keyword evidence="4" id="KW-0804">Transcription</keyword>
<dbReference type="InterPro" id="IPR002178">
    <property type="entry name" value="PTS_EIIA_type-2_dom"/>
</dbReference>
<organism evidence="8 9">
    <name type="scientific">Bacillus timonensis</name>
    <dbReference type="NCBI Taxonomy" id="1033734"/>
    <lineage>
        <taxon>Bacteria</taxon>
        <taxon>Bacillati</taxon>
        <taxon>Bacillota</taxon>
        <taxon>Bacilli</taxon>
        <taxon>Bacillales</taxon>
        <taxon>Bacillaceae</taxon>
        <taxon>Bacillus</taxon>
    </lineage>
</organism>
<dbReference type="OrthoDB" id="3175596at2"/>
<evidence type="ECO:0000259" key="6">
    <source>
        <dbReference type="PROSITE" id="PS51099"/>
    </source>
</evidence>
<dbReference type="Pfam" id="PF02302">
    <property type="entry name" value="PTS_IIB"/>
    <property type="match status" value="1"/>
</dbReference>
<dbReference type="Gene3D" id="3.40.50.2300">
    <property type="match status" value="1"/>
</dbReference>
<dbReference type="InterPro" id="IPR013196">
    <property type="entry name" value="HTH_11"/>
</dbReference>
<dbReference type="PROSITE" id="PS51372">
    <property type="entry name" value="PRD_2"/>
    <property type="match status" value="2"/>
</dbReference>
<dbReference type="Pfam" id="PF08279">
    <property type="entry name" value="HTH_11"/>
    <property type="match status" value="1"/>
</dbReference>
<evidence type="ECO:0000256" key="4">
    <source>
        <dbReference type="ARBA" id="ARBA00023163"/>
    </source>
</evidence>
<dbReference type="SUPFAM" id="SSF46785">
    <property type="entry name" value="Winged helix' DNA-binding domain"/>
    <property type="match status" value="1"/>
</dbReference>
<comment type="caution">
    <text evidence="8">The sequence shown here is derived from an EMBL/GenBank/DDBJ whole genome shotgun (WGS) entry which is preliminary data.</text>
</comment>
<dbReference type="CDD" id="cd05568">
    <property type="entry name" value="PTS_IIB_bgl_like"/>
    <property type="match status" value="1"/>
</dbReference>
<dbReference type="GO" id="GO:0008982">
    <property type="term" value="F:protein-N(PI)-phosphohistidine-sugar phosphotransferase activity"/>
    <property type="evidence" value="ECO:0007669"/>
    <property type="project" value="InterPro"/>
</dbReference>
<dbReference type="Pfam" id="PF00359">
    <property type="entry name" value="PTS_EIIA_2"/>
    <property type="match status" value="1"/>
</dbReference>
<dbReference type="PANTHER" id="PTHR30185:SF18">
    <property type="entry name" value="TRANSCRIPTIONAL REGULATOR MTLR"/>
    <property type="match status" value="1"/>
</dbReference>
<gene>
    <name evidence="8" type="ORF">E1I69_11305</name>
</gene>
<dbReference type="SUPFAM" id="SSF52794">
    <property type="entry name" value="PTS system IIB component-like"/>
    <property type="match status" value="1"/>
</dbReference>
<dbReference type="GO" id="GO:0006355">
    <property type="term" value="P:regulation of DNA-templated transcription"/>
    <property type="evidence" value="ECO:0007669"/>
    <property type="project" value="InterPro"/>
</dbReference>
<dbReference type="InterPro" id="IPR016152">
    <property type="entry name" value="PTrfase/Anion_transptr"/>
</dbReference>
<dbReference type="Pfam" id="PF00874">
    <property type="entry name" value="PRD"/>
    <property type="match status" value="2"/>
</dbReference>
<feature type="domain" description="PTS EIIA type-2" evidence="5">
    <location>
        <begin position="548"/>
        <end position="695"/>
    </location>
</feature>
<evidence type="ECO:0000313" key="9">
    <source>
        <dbReference type="Proteomes" id="UP000306477"/>
    </source>
</evidence>
<dbReference type="InterPro" id="IPR036634">
    <property type="entry name" value="PRD_sf"/>
</dbReference>
<sequence>MLPILNSRQKELLRTLLIANKPVPYKELSEMFKVSTRTIQREMNALKSILDDYDLKIGRKIGSGLELKGRKEEKEKVKKLIEETKTLSAYSPEERQEGITYDLLLSKEPIKQYVFGKKYGVTEATISYDLDKVSAWFSKGEVTLIRSPGIGIFIDGTEQQRRTLLSRLLHKDITFEEWLELFHGRKNVEALQGKLGVVIRNRLLKIVQTDKILDVERVVHQVLEKQPDIELTDRNYVNLIVHLILALERTQSGEVIEEPQIIQDVVVDSEMYSIAEQIVTQLEKEISITIPKIEVSYIYLHLVGARLAKGKKVMNDDGSEEFTWIELTKSFIRAVEHFLEESFAGDELLSEGLVSHFAPSLNRLKHGLQIHNPMLKKIKERYPDIYTACQKACELLSEKTGFAIPDDEVGYLAMHIGAALIRRKNLVKKEFKAIVVCASGLGTSTYLASRIRNEMPNIHVEAVISMNQLDRILKEQEGIDIVISTVNLSNVHNENIVIVSPFLKEEDIARIQVSLTNVGEQKFSRKNVEVPHLLSSSLMSLAKYGEAIMQILRNLQIYDNVNETPLVLPSILNHIRDVEVVKELETLFTDLEKRERQGGFVLGDLAMIHAKTEGVKQLLVVIFRLEKMVPWKIDEEEQPIKTVILLTAPKHAPKEHIEMISEISAMFVDETFVNVLSSAESDVVINTIEEVLSKAYEVKAARALKESKGK</sequence>
<feature type="domain" description="PRD" evidence="7">
    <location>
        <begin position="319"/>
        <end position="426"/>
    </location>
</feature>
<dbReference type="PROSITE" id="PS51094">
    <property type="entry name" value="PTS_EIIA_TYPE_2"/>
    <property type="match status" value="1"/>
</dbReference>
<dbReference type="PROSITE" id="PS51099">
    <property type="entry name" value="PTS_EIIB_TYPE_2"/>
    <property type="match status" value="1"/>
</dbReference>
<accession>A0A4V3V7S4</accession>
<keyword evidence="2" id="KW-0677">Repeat</keyword>
<dbReference type="InterPro" id="IPR003501">
    <property type="entry name" value="PTS_EIIB_2/3"/>
</dbReference>
<evidence type="ECO:0000259" key="5">
    <source>
        <dbReference type="PROSITE" id="PS51094"/>
    </source>
</evidence>
<dbReference type="InterPro" id="IPR036388">
    <property type="entry name" value="WH-like_DNA-bd_sf"/>
</dbReference>
<protein>
    <submittedName>
        <fullName evidence="8">PRD domain-containing protein</fullName>
    </submittedName>
</protein>
<dbReference type="InterPro" id="IPR013011">
    <property type="entry name" value="PTS_EIIB_2"/>
</dbReference>
<dbReference type="SUPFAM" id="SSF63520">
    <property type="entry name" value="PTS-regulatory domain, PRD"/>
    <property type="match status" value="2"/>
</dbReference>